<evidence type="ECO:0000313" key="1">
    <source>
        <dbReference type="EMBL" id="JAD56413.1"/>
    </source>
</evidence>
<organism evidence="1">
    <name type="scientific">Arundo donax</name>
    <name type="common">Giant reed</name>
    <name type="synonym">Donax arundinaceus</name>
    <dbReference type="NCBI Taxonomy" id="35708"/>
    <lineage>
        <taxon>Eukaryota</taxon>
        <taxon>Viridiplantae</taxon>
        <taxon>Streptophyta</taxon>
        <taxon>Embryophyta</taxon>
        <taxon>Tracheophyta</taxon>
        <taxon>Spermatophyta</taxon>
        <taxon>Magnoliopsida</taxon>
        <taxon>Liliopsida</taxon>
        <taxon>Poales</taxon>
        <taxon>Poaceae</taxon>
        <taxon>PACMAD clade</taxon>
        <taxon>Arundinoideae</taxon>
        <taxon>Arundineae</taxon>
        <taxon>Arundo</taxon>
    </lineage>
</organism>
<reference evidence="1" key="1">
    <citation type="submission" date="2014-09" db="EMBL/GenBank/DDBJ databases">
        <authorList>
            <person name="Magalhaes I.L.F."/>
            <person name="Oliveira U."/>
            <person name="Santos F.R."/>
            <person name="Vidigal T.H.D.A."/>
            <person name="Brescovit A.D."/>
            <person name="Santos A.J."/>
        </authorList>
    </citation>
    <scope>NUCLEOTIDE SEQUENCE</scope>
    <source>
        <tissue evidence="1">Shoot tissue taken approximately 20 cm above the soil surface</tissue>
    </source>
</reference>
<dbReference type="AlphaFoldDB" id="A0A0A9B2N3"/>
<reference evidence="1" key="2">
    <citation type="journal article" date="2015" name="Data Brief">
        <title>Shoot transcriptome of the giant reed, Arundo donax.</title>
        <authorList>
            <person name="Barrero R.A."/>
            <person name="Guerrero F.D."/>
            <person name="Moolhuijzen P."/>
            <person name="Goolsby J.A."/>
            <person name="Tidwell J."/>
            <person name="Bellgard S.E."/>
            <person name="Bellgard M.I."/>
        </authorList>
    </citation>
    <scope>NUCLEOTIDE SEQUENCE</scope>
    <source>
        <tissue evidence="1">Shoot tissue taken approximately 20 cm above the soil surface</tissue>
    </source>
</reference>
<name>A0A0A9B2N3_ARUDO</name>
<protein>
    <submittedName>
        <fullName evidence="1">Uncharacterized protein</fullName>
    </submittedName>
</protein>
<proteinExistence type="predicted"/>
<accession>A0A0A9B2N3</accession>
<sequence length="43" mass="4838">MNRRESLARAGRVLALGGLVQQAHKISVGWIHFHCDLQNVELL</sequence>
<dbReference type="EMBL" id="GBRH01241482">
    <property type="protein sequence ID" value="JAD56413.1"/>
    <property type="molecule type" value="Transcribed_RNA"/>
</dbReference>